<gene>
    <name evidence="1" type="ORF">N5I32_09815</name>
</gene>
<evidence type="ECO:0000313" key="1">
    <source>
        <dbReference type="EMBL" id="MCT8329808.1"/>
    </source>
</evidence>
<proteinExistence type="predicted"/>
<comment type="caution">
    <text evidence="1">The sequence shown here is derived from an EMBL/GenBank/DDBJ whole genome shotgun (WGS) entry which is preliminary data.</text>
</comment>
<organism evidence="1 2">
    <name type="scientific">Albidovulum sediminis</name>
    <dbReference type="NCBI Taxonomy" id="3066345"/>
    <lineage>
        <taxon>Bacteria</taxon>
        <taxon>Pseudomonadati</taxon>
        <taxon>Pseudomonadota</taxon>
        <taxon>Alphaproteobacteria</taxon>
        <taxon>Rhodobacterales</taxon>
        <taxon>Paracoccaceae</taxon>
        <taxon>Albidovulum</taxon>
    </lineage>
</organism>
<sequence length="80" mass="9098">METKMILELDSDRRRSPSADLGALLDRHGVLRVMAALALALARRARRAPVVTADDLPAHLRRDVGLRWEPPSPRHWDIRL</sequence>
<accession>A0ABT2NLK5</accession>
<keyword evidence="2" id="KW-1185">Reference proteome</keyword>
<dbReference type="Proteomes" id="UP001205601">
    <property type="component" value="Unassembled WGS sequence"/>
</dbReference>
<protein>
    <submittedName>
        <fullName evidence="1">Uncharacterized protein</fullName>
    </submittedName>
</protein>
<reference evidence="2" key="1">
    <citation type="submission" date="2023-07" db="EMBL/GenBank/DDBJ databases">
        <title>Defluviimonas sediminis sp. nov., isolated from mangrove sediment.</title>
        <authorList>
            <person name="Liu L."/>
            <person name="Li J."/>
            <person name="Huang Y."/>
            <person name="Pan J."/>
            <person name="Li M."/>
        </authorList>
    </citation>
    <scope>NUCLEOTIDE SEQUENCE [LARGE SCALE GENOMIC DNA]</scope>
    <source>
        <strain evidence="2">FT324</strain>
    </source>
</reference>
<name>A0ABT2NLK5_9RHOB</name>
<dbReference type="EMBL" id="JAOCQF010000001">
    <property type="protein sequence ID" value="MCT8329808.1"/>
    <property type="molecule type" value="Genomic_DNA"/>
</dbReference>
<evidence type="ECO:0000313" key="2">
    <source>
        <dbReference type="Proteomes" id="UP001205601"/>
    </source>
</evidence>